<dbReference type="InParanoid" id="A0A7C8MJ52"/>
<reference evidence="7 8" key="1">
    <citation type="submission" date="2019-12" db="EMBL/GenBank/DDBJ databases">
        <title>Draft genome sequence of the ascomycete Xylaria multiplex DSM 110363.</title>
        <authorList>
            <person name="Buettner E."/>
            <person name="Kellner H."/>
        </authorList>
    </citation>
    <scope>NUCLEOTIDE SEQUENCE [LARGE SCALE GENOMIC DNA]</scope>
    <source>
        <strain evidence="7 8">DSM 110363</strain>
    </source>
</reference>
<dbReference type="CDD" id="cd12148">
    <property type="entry name" value="fungal_TF_MHR"/>
    <property type="match status" value="1"/>
</dbReference>
<dbReference type="Gene3D" id="4.10.240.10">
    <property type="entry name" value="Zn(2)-C6 fungal-type DNA-binding domain"/>
    <property type="match status" value="1"/>
</dbReference>
<dbReference type="InterPro" id="IPR015421">
    <property type="entry name" value="PyrdxlP-dep_Trfase_major"/>
</dbReference>
<dbReference type="PROSITE" id="PS50048">
    <property type="entry name" value="ZN2_CY6_FUNGAL_2"/>
    <property type="match status" value="1"/>
</dbReference>
<dbReference type="PANTHER" id="PTHR43795">
    <property type="entry name" value="BIFUNCTIONAL ASPARTATE AMINOTRANSFERASE AND GLUTAMATE/ASPARTATE-PREPHENATE AMINOTRANSFERASE-RELATED"/>
    <property type="match status" value="1"/>
</dbReference>
<dbReference type="Pfam" id="PF00155">
    <property type="entry name" value="Aminotran_1_2"/>
    <property type="match status" value="1"/>
</dbReference>
<dbReference type="SUPFAM" id="SSF57701">
    <property type="entry name" value="Zn2/Cys6 DNA-binding domain"/>
    <property type="match status" value="1"/>
</dbReference>
<accession>A0A7C8MJ52</accession>
<dbReference type="GO" id="GO:0006520">
    <property type="term" value="P:amino acid metabolic process"/>
    <property type="evidence" value="ECO:0007669"/>
    <property type="project" value="TreeGrafter"/>
</dbReference>
<keyword evidence="8" id="KW-1185">Reference proteome</keyword>
<dbReference type="Pfam" id="PF00172">
    <property type="entry name" value="Zn_clus"/>
    <property type="match status" value="1"/>
</dbReference>
<dbReference type="InterPro" id="IPR004839">
    <property type="entry name" value="Aminotransferase_I/II_large"/>
</dbReference>
<keyword evidence="4" id="KW-0539">Nucleus</keyword>
<keyword evidence="2" id="KW-0479">Metal-binding</keyword>
<protein>
    <recommendedName>
        <fullName evidence="6">Zn(2)-C6 fungal-type domain-containing protein</fullName>
    </recommendedName>
</protein>
<evidence type="ECO:0000256" key="4">
    <source>
        <dbReference type="ARBA" id="ARBA00023242"/>
    </source>
</evidence>
<gene>
    <name evidence="7" type="ORF">GQX73_g7586</name>
</gene>
<sequence length="901" mass="101783">MQQVLGASTEIRDTSLGTRKRRKPLSCEPCRRSKLRCDRRKPCNTCLRRACQTQCNYYELSDNDGTVDPHRGRGRYSGVTGLRQAVCPLATPSSPLPRGASPPSLSARTESNDTLETISQWDAVFQRPTNGQVEAIDMPGWSNFPFSPNCVSPVAGLLGVLPPLPCCEYLVAAFFTHVSPLLPILDGPTFQKQFFKFVEAPEEVDLSWLAKLFVMCSLALLSKSADYSLVQELWPRSDIDDAILLSVKLRNLAKECLSRGHFMVRHTLHTLEALLILVYGICHTEGVERSWALLGAALNIGIALKCHTEPRGQTPADKERRQLCWAGILMLHTYQAILFRDIDLSYLVRSSASISATNSSFDLNELPSSQFPRRDFYPQLMAFKLRLFRLSNHVCSQISDNSQMSETALQALDAVITEEQDEWSSTYLVNGMPSVIDNASYAHWCILQTYAHQLRLLLHRPFHHSRSAHFRENSRTACISSSTALLDLHRQLCEMPRLRCYRWLVLGMTSFNALHGAIALTSCLLDTPPVPDETSYISAIEATADRIAKLRTNSPVCANAHPILHKLQLQLNAARVPETGRDITACDFDDWIENVDWFNPEAGWISPNYILIGRPYWTTFKTMFANRAMVNIQEVEFGSTDPFSLEALKHYEETYREAQQSGKNIRAILLCNPHNPLGRCYSRQVLEKYMKFCHDKQIHLISDEIYALSVHTEEVGEPFTSVLSIETRFLIEPELIHVVWGMSKDFGATGLRIGCLVSQSNQLFLKASTSISLFNFPSSLADNAVAAMLTDRGFTDNFITIYRKRLRDSYEHMVTTLESHGIPCQKSNATLFIWANLRTVIKDDSIKDEDILRRLREEGVYITSGEGYRSEQPGWFRLVFAHPKLTLDEGLKRVILTLGTL</sequence>
<dbReference type="InterPro" id="IPR001138">
    <property type="entry name" value="Zn2Cys6_DnaBD"/>
</dbReference>
<dbReference type="GO" id="GO:0030170">
    <property type="term" value="F:pyridoxal phosphate binding"/>
    <property type="evidence" value="ECO:0007669"/>
    <property type="project" value="InterPro"/>
</dbReference>
<dbReference type="InterPro" id="IPR015422">
    <property type="entry name" value="PyrdxlP-dep_Trfase_small"/>
</dbReference>
<dbReference type="GO" id="GO:0000981">
    <property type="term" value="F:DNA-binding transcription factor activity, RNA polymerase II-specific"/>
    <property type="evidence" value="ECO:0007669"/>
    <property type="project" value="InterPro"/>
</dbReference>
<name>A0A7C8MJ52_9PEZI</name>
<feature type="domain" description="Zn(2)-C6 fungal-type" evidence="6">
    <location>
        <begin position="26"/>
        <end position="57"/>
    </location>
</feature>
<evidence type="ECO:0000313" key="8">
    <source>
        <dbReference type="Proteomes" id="UP000481858"/>
    </source>
</evidence>
<dbReference type="InterPro" id="IPR015424">
    <property type="entry name" value="PyrdxlP-dep_Trfase"/>
</dbReference>
<evidence type="ECO:0000256" key="2">
    <source>
        <dbReference type="ARBA" id="ARBA00022723"/>
    </source>
</evidence>
<dbReference type="PROSITE" id="PS00105">
    <property type="entry name" value="AA_TRANSFER_CLASS_1"/>
    <property type="match status" value="1"/>
</dbReference>
<dbReference type="GO" id="GO:0008483">
    <property type="term" value="F:transaminase activity"/>
    <property type="evidence" value="ECO:0007669"/>
    <property type="project" value="TreeGrafter"/>
</dbReference>
<dbReference type="SMART" id="SM00066">
    <property type="entry name" value="GAL4"/>
    <property type="match status" value="1"/>
</dbReference>
<evidence type="ECO:0000256" key="1">
    <source>
        <dbReference type="ARBA" id="ARBA00007441"/>
    </source>
</evidence>
<dbReference type="GO" id="GO:0003677">
    <property type="term" value="F:DNA binding"/>
    <property type="evidence" value="ECO:0007669"/>
    <property type="project" value="InterPro"/>
</dbReference>
<dbReference type="CDD" id="cd00609">
    <property type="entry name" value="AAT_like"/>
    <property type="match status" value="1"/>
</dbReference>
<dbReference type="OrthoDB" id="7042322at2759"/>
<dbReference type="InterPro" id="IPR036864">
    <property type="entry name" value="Zn2-C6_fun-type_DNA-bd_sf"/>
</dbReference>
<dbReference type="CDD" id="cd00067">
    <property type="entry name" value="GAL4"/>
    <property type="match status" value="1"/>
</dbReference>
<keyword evidence="3" id="KW-0663">Pyridoxal phosphate</keyword>
<dbReference type="Proteomes" id="UP000481858">
    <property type="component" value="Unassembled WGS sequence"/>
</dbReference>
<dbReference type="SUPFAM" id="SSF53383">
    <property type="entry name" value="PLP-dependent transferases"/>
    <property type="match status" value="1"/>
</dbReference>
<dbReference type="EMBL" id="WUBL01000100">
    <property type="protein sequence ID" value="KAF2965992.1"/>
    <property type="molecule type" value="Genomic_DNA"/>
</dbReference>
<dbReference type="PANTHER" id="PTHR43795:SF63">
    <property type="entry name" value="PUTATIVE (AFU_ORTHOLOGUE AFUA_4G00630)-RELATED"/>
    <property type="match status" value="1"/>
</dbReference>
<dbReference type="AlphaFoldDB" id="A0A7C8MJ52"/>
<organism evidence="7 8">
    <name type="scientific">Xylaria multiplex</name>
    <dbReference type="NCBI Taxonomy" id="323545"/>
    <lineage>
        <taxon>Eukaryota</taxon>
        <taxon>Fungi</taxon>
        <taxon>Dikarya</taxon>
        <taxon>Ascomycota</taxon>
        <taxon>Pezizomycotina</taxon>
        <taxon>Sordariomycetes</taxon>
        <taxon>Xylariomycetidae</taxon>
        <taxon>Xylariales</taxon>
        <taxon>Xylariaceae</taxon>
        <taxon>Xylaria</taxon>
    </lineage>
</organism>
<dbReference type="PRINTS" id="PR00753">
    <property type="entry name" value="ACCSYNTHASE"/>
</dbReference>
<comment type="similarity">
    <text evidence="1">Belongs to the class-I pyridoxal-phosphate-dependent aminotransferase family.</text>
</comment>
<dbReference type="InterPro" id="IPR050478">
    <property type="entry name" value="Ethylene_sulfur-biosynth"/>
</dbReference>
<evidence type="ECO:0000256" key="5">
    <source>
        <dbReference type="SAM" id="MobiDB-lite"/>
    </source>
</evidence>
<dbReference type="InterPro" id="IPR007219">
    <property type="entry name" value="XnlR_reg_dom"/>
</dbReference>
<dbReference type="Pfam" id="PF04082">
    <property type="entry name" value="Fungal_trans"/>
    <property type="match status" value="1"/>
</dbReference>
<evidence type="ECO:0000259" key="6">
    <source>
        <dbReference type="PROSITE" id="PS50048"/>
    </source>
</evidence>
<dbReference type="GO" id="GO:0008270">
    <property type="term" value="F:zinc ion binding"/>
    <property type="evidence" value="ECO:0007669"/>
    <property type="project" value="InterPro"/>
</dbReference>
<feature type="region of interest" description="Disordered" evidence="5">
    <location>
        <begin position="90"/>
        <end position="109"/>
    </location>
</feature>
<evidence type="ECO:0000313" key="7">
    <source>
        <dbReference type="EMBL" id="KAF2965992.1"/>
    </source>
</evidence>
<proteinExistence type="inferred from homology"/>
<evidence type="ECO:0000256" key="3">
    <source>
        <dbReference type="ARBA" id="ARBA00022898"/>
    </source>
</evidence>
<dbReference type="InterPro" id="IPR004838">
    <property type="entry name" value="NHTrfase_class1_PyrdxlP-BS"/>
</dbReference>
<comment type="caution">
    <text evidence="7">The sequence shown here is derived from an EMBL/GenBank/DDBJ whole genome shotgun (WGS) entry which is preliminary data.</text>
</comment>
<dbReference type="PROSITE" id="PS00463">
    <property type="entry name" value="ZN2_CY6_FUNGAL_1"/>
    <property type="match status" value="1"/>
</dbReference>
<dbReference type="Gene3D" id="3.90.1150.10">
    <property type="entry name" value="Aspartate Aminotransferase, domain 1"/>
    <property type="match status" value="1"/>
</dbReference>
<dbReference type="GO" id="GO:0006351">
    <property type="term" value="P:DNA-templated transcription"/>
    <property type="evidence" value="ECO:0007669"/>
    <property type="project" value="InterPro"/>
</dbReference>
<dbReference type="Gene3D" id="3.40.640.10">
    <property type="entry name" value="Type I PLP-dependent aspartate aminotransferase-like (Major domain)"/>
    <property type="match status" value="1"/>
</dbReference>